<dbReference type="OrthoDB" id="9793799at2"/>
<evidence type="ECO:0000256" key="1">
    <source>
        <dbReference type="ARBA" id="ARBA00004651"/>
    </source>
</evidence>
<keyword evidence="4 8" id="KW-0812">Transmembrane</keyword>
<keyword evidence="6 8" id="KW-0472">Membrane</keyword>
<comment type="similarity">
    <text evidence="2">Belongs to the UPF0702 family.</text>
</comment>
<dbReference type="InterPro" id="IPR023090">
    <property type="entry name" value="UPF0702_alpha/beta_dom_sf"/>
</dbReference>
<dbReference type="PANTHER" id="PTHR34582">
    <property type="entry name" value="UPF0702 TRANSMEMBRANE PROTEIN YCAP"/>
    <property type="match status" value="1"/>
</dbReference>
<feature type="transmembrane region" description="Helical" evidence="8">
    <location>
        <begin position="69"/>
        <end position="91"/>
    </location>
</feature>
<feature type="region of interest" description="Disordered" evidence="7">
    <location>
        <begin position="157"/>
        <end position="182"/>
    </location>
</feature>
<keyword evidence="3" id="KW-1003">Cell membrane</keyword>
<evidence type="ECO:0000313" key="11">
    <source>
        <dbReference type="Proteomes" id="UP000237662"/>
    </source>
</evidence>
<organism evidence="10 11">
    <name type="scientific">Neolewinella xylanilytica</name>
    <dbReference type="NCBI Taxonomy" id="1514080"/>
    <lineage>
        <taxon>Bacteria</taxon>
        <taxon>Pseudomonadati</taxon>
        <taxon>Bacteroidota</taxon>
        <taxon>Saprospiria</taxon>
        <taxon>Saprospirales</taxon>
        <taxon>Lewinellaceae</taxon>
        <taxon>Neolewinella</taxon>
    </lineage>
</organism>
<dbReference type="EMBL" id="PTJC01000005">
    <property type="protein sequence ID" value="PPK87158.1"/>
    <property type="molecule type" value="Genomic_DNA"/>
</dbReference>
<evidence type="ECO:0000256" key="2">
    <source>
        <dbReference type="ARBA" id="ARBA00006448"/>
    </source>
</evidence>
<protein>
    <submittedName>
        <fullName evidence="10">Uncharacterized membrane protein YcaP (DUF421 family)</fullName>
    </submittedName>
</protein>
<feature type="compositionally biased region" description="Acidic residues" evidence="7">
    <location>
        <begin position="166"/>
        <end position="175"/>
    </location>
</feature>
<feature type="domain" description="YetF C-terminal" evidence="9">
    <location>
        <begin position="92"/>
        <end position="162"/>
    </location>
</feature>
<dbReference type="Proteomes" id="UP000237662">
    <property type="component" value="Unassembled WGS sequence"/>
</dbReference>
<dbReference type="InterPro" id="IPR007353">
    <property type="entry name" value="DUF421"/>
</dbReference>
<accession>A0A2S6I6P7</accession>
<evidence type="ECO:0000256" key="7">
    <source>
        <dbReference type="SAM" id="MobiDB-lite"/>
    </source>
</evidence>
<feature type="transmembrane region" description="Helical" evidence="8">
    <location>
        <begin position="12"/>
        <end position="32"/>
    </location>
</feature>
<evidence type="ECO:0000256" key="4">
    <source>
        <dbReference type="ARBA" id="ARBA00022692"/>
    </source>
</evidence>
<gene>
    <name evidence="10" type="ORF">CLV84_0092</name>
</gene>
<dbReference type="RefSeq" id="WP_104417775.1">
    <property type="nucleotide sequence ID" value="NZ_PTJC01000005.1"/>
</dbReference>
<comment type="caution">
    <text evidence="10">The sequence shown here is derived from an EMBL/GenBank/DDBJ whole genome shotgun (WGS) entry which is preliminary data.</text>
</comment>
<keyword evidence="11" id="KW-1185">Reference proteome</keyword>
<dbReference type="Gene3D" id="3.30.240.20">
    <property type="entry name" value="bsu07140 like domains"/>
    <property type="match status" value="1"/>
</dbReference>
<evidence type="ECO:0000256" key="5">
    <source>
        <dbReference type="ARBA" id="ARBA00022989"/>
    </source>
</evidence>
<evidence type="ECO:0000313" key="10">
    <source>
        <dbReference type="EMBL" id="PPK87158.1"/>
    </source>
</evidence>
<evidence type="ECO:0000256" key="6">
    <source>
        <dbReference type="ARBA" id="ARBA00023136"/>
    </source>
</evidence>
<dbReference type="AlphaFoldDB" id="A0A2S6I6P7"/>
<evidence type="ECO:0000256" key="3">
    <source>
        <dbReference type="ARBA" id="ARBA00022475"/>
    </source>
</evidence>
<reference evidence="10 11" key="1">
    <citation type="submission" date="2018-02" db="EMBL/GenBank/DDBJ databases">
        <title>Genomic Encyclopedia of Archaeal and Bacterial Type Strains, Phase II (KMG-II): from individual species to whole genera.</title>
        <authorList>
            <person name="Goeker M."/>
        </authorList>
    </citation>
    <scope>NUCLEOTIDE SEQUENCE [LARGE SCALE GENOMIC DNA]</scope>
    <source>
        <strain evidence="10 11">DSM 29526</strain>
    </source>
</reference>
<evidence type="ECO:0000256" key="8">
    <source>
        <dbReference type="SAM" id="Phobius"/>
    </source>
</evidence>
<sequence length="182" mass="19859">MDFSEMIYQDWAGLVRTLIVGTVGYAFMVLALRISGNRTLSKLNAFDLAVSVAFGSVFASMLLSEGVALVEGILAISLLCVLQFLLAYFSVRSKSFAKMVRSEPVLLVRKGEILPEAIHGARLTKRELYAIARAHGHHDLSDIDLIILESDGGFSVIGEKSKDDKSDDQESDDGENPLPTHS</sequence>
<dbReference type="GO" id="GO:0005886">
    <property type="term" value="C:plasma membrane"/>
    <property type="evidence" value="ECO:0007669"/>
    <property type="project" value="UniProtKB-SubCell"/>
</dbReference>
<keyword evidence="5 8" id="KW-1133">Transmembrane helix</keyword>
<evidence type="ECO:0000259" key="9">
    <source>
        <dbReference type="Pfam" id="PF04239"/>
    </source>
</evidence>
<comment type="subcellular location">
    <subcellularLocation>
        <location evidence="1">Cell membrane</location>
        <topology evidence="1">Multi-pass membrane protein</topology>
    </subcellularLocation>
</comment>
<proteinExistence type="inferred from homology"/>
<dbReference type="PANTHER" id="PTHR34582:SF6">
    <property type="entry name" value="UPF0702 TRANSMEMBRANE PROTEIN YCAP"/>
    <property type="match status" value="1"/>
</dbReference>
<name>A0A2S6I6P7_9BACT</name>
<dbReference type="Pfam" id="PF04239">
    <property type="entry name" value="DUF421"/>
    <property type="match status" value="1"/>
</dbReference>